<dbReference type="KEGG" id="vg:1684915"/>
<dbReference type="GeneID" id="1684915"/>
<evidence type="ECO:0000313" key="2">
    <source>
        <dbReference type="EMBL" id="QJC19128.1"/>
    </source>
</evidence>
<organismHost>
    <name type="scientific">Felis catus</name>
    <name type="common">Cat</name>
    <name type="synonym">Felis silvestris catus</name>
    <dbReference type="NCBI Taxonomy" id="9685"/>
</organismHost>
<keyword evidence="2" id="KW-0378">Hydrolase</keyword>
<organismHost>
    <name type="scientific">Bos taurus</name>
    <name type="common">Bovine</name>
    <dbReference type="NCBI Taxonomy" id="9913"/>
</organismHost>
<evidence type="ECO:0000259" key="1">
    <source>
        <dbReference type="Pfam" id="PF05774"/>
    </source>
</evidence>
<keyword evidence="2" id="KW-0067">ATP-binding</keyword>
<reference evidence="2" key="1">
    <citation type="submission" date="2019-10" db="EMBL/GenBank/DDBJ databases">
        <title>Experimental infection of calves with contemporary bovine gammaherpesvirus type 4.</title>
        <authorList>
            <person name="Bauermann F."/>
            <person name="Kutish G."/>
            <person name="Diel D."/>
            <person name="Falkenberg S."/>
            <person name="Martins M."/>
            <person name="Flores E."/>
        </authorList>
    </citation>
    <scope>NUCLEOTIDE SEQUENCE</scope>
    <source>
        <strain evidence="2">SD16-38</strain>
    </source>
</reference>
<dbReference type="RefSeq" id="NP_076533.1">
    <property type="nucleotide sequence ID" value="NC_002665.1"/>
</dbReference>
<keyword evidence="2" id="KW-0547">Nucleotide-binding</keyword>
<organism evidence="2">
    <name type="scientific">Bovine herpesvirus 4</name>
    <name type="common">BoHV-4</name>
    <name type="synonym">Movar virus</name>
    <dbReference type="NCBI Taxonomy" id="10385"/>
    <lineage>
        <taxon>Viruses</taxon>
        <taxon>Duplodnaviria</taxon>
        <taxon>Heunggongvirae</taxon>
        <taxon>Peploviricota</taxon>
        <taxon>Herviviricetes</taxon>
        <taxon>Herpesvirales</taxon>
        <taxon>Orthoherpesviridae</taxon>
        <taxon>Gammaherpesvirinae</taxon>
        <taxon>Rhadinovirus</taxon>
        <taxon>Rhadinovirus bovinegamma4</taxon>
    </lineage>
</organism>
<dbReference type="EMBL" id="MN551083">
    <property type="protein sequence ID" value="QJC19128.1"/>
    <property type="molecule type" value="Genomic_DNA"/>
</dbReference>
<proteinExistence type="predicted"/>
<dbReference type="Pfam" id="PF05774">
    <property type="entry name" value="Herpes_heli_pri"/>
    <property type="match status" value="1"/>
</dbReference>
<accession>A0A858PWQ3</accession>
<sequence length="173" mass="19875">MEPLERSVVFRDVSSTTILTTDSKLLISAPGSCHQECDLLSETSFVDSMTKCISIIQCKKCNLTPEDIIEVMLGLYYVHRSDTQFWLLPRDYVTQKVHRPVYPTDCLAPQKFLLTTNGPMCWLPTQPMPSNIHFNAYLNFILQILYRAIGKVYTTNMETEKKLNGFVKILNLF</sequence>
<keyword evidence="2" id="KW-0347">Helicase</keyword>
<feature type="domain" description="Herpesvirus helicase-primase complex component" evidence="1">
    <location>
        <begin position="46"/>
        <end position="173"/>
    </location>
</feature>
<name>A0A858PWQ3_BHV4</name>
<dbReference type="GO" id="GO:0004386">
    <property type="term" value="F:helicase activity"/>
    <property type="evidence" value="ECO:0007669"/>
    <property type="project" value="UniProtKB-KW"/>
</dbReference>
<organismHost>
    <name type="scientific">Panthera leo</name>
    <name type="common">Lion</name>
    <dbReference type="NCBI Taxonomy" id="9689"/>
</organismHost>
<protein>
    <submittedName>
        <fullName evidence="2">Helicase-primase complex component</fullName>
    </submittedName>
</protein>
<dbReference type="InterPro" id="IPR008650">
    <property type="entry name" value="Helicase-primas_cplx_Herpesvir"/>
</dbReference>